<dbReference type="GO" id="GO:0003735">
    <property type="term" value="F:structural constituent of ribosome"/>
    <property type="evidence" value="ECO:0007669"/>
    <property type="project" value="InterPro"/>
</dbReference>
<evidence type="ECO:0000256" key="7">
    <source>
        <dbReference type="ARBA" id="ARBA00035421"/>
    </source>
</evidence>
<evidence type="ECO:0000313" key="8">
    <source>
        <dbReference type="EMBL" id="KAJ3262311.1"/>
    </source>
</evidence>
<reference evidence="8" key="1">
    <citation type="submission" date="2020-05" db="EMBL/GenBank/DDBJ databases">
        <title>Phylogenomic resolution of chytrid fungi.</title>
        <authorList>
            <person name="Stajich J.E."/>
            <person name="Amses K."/>
            <person name="Simmons R."/>
            <person name="Seto K."/>
            <person name="Myers J."/>
            <person name="Bonds A."/>
            <person name="Quandt C.A."/>
            <person name="Barry K."/>
            <person name="Liu P."/>
            <person name="Grigoriev I."/>
            <person name="Longcore J.E."/>
            <person name="James T.Y."/>
        </authorList>
    </citation>
    <scope>NUCLEOTIDE SEQUENCE</scope>
    <source>
        <strain evidence="8">PLAUS21</strain>
    </source>
</reference>
<evidence type="ECO:0000313" key="9">
    <source>
        <dbReference type="Proteomes" id="UP001210925"/>
    </source>
</evidence>
<keyword evidence="4" id="KW-0496">Mitochondrion</keyword>
<dbReference type="PANTHER" id="PTHR37799">
    <property type="entry name" value="37S RIBOSOMAL PROTEIN S25, MITOCHONDRIAL"/>
    <property type="match status" value="1"/>
</dbReference>
<protein>
    <recommendedName>
        <fullName evidence="6">Small ribosomal subunit protein mS23</fullName>
    </recommendedName>
    <alternativeName>
        <fullName evidence="7">37S ribosomal protein S25, mitochondrial</fullName>
    </alternativeName>
</protein>
<comment type="similarity">
    <text evidence="2">Belongs to the mitochondrion-specific ribosomal protein mS23 family.</text>
</comment>
<evidence type="ECO:0000256" key="5">
    <source>
        <dbReference type="ARBA" id="ARBA00023274"/>
    </source>
</evidence>
<dbReference type="Proteomes" id="UP001210925">
    <property type="component" value="Unassembled WGS sequence"/>
</dbReference>
<name>A0AAD5UPL2_9FUNG</name>
<comment type="caution">
    <text evidence="8">The sequence shown here is derived from an EMBL/GenBank/DDBJ whole genome shotgun (WGS) entry which is preliminary data.</text>
</comment>
<evidence type="ECO:0000256" key="6">
    <source>
        <dbReference type="ARBA" id="ARBA00035137"/>
    </source>
</evidence>
<sequence length="187" mass="22536">MKVKNNPFQLLKNIDKKVLTGKQKYPPFYNAIKLHPPAPKPLMAPTKTFNEPVHIERQIQLSQSTKKFHSKKLKFKLPEIIYKEDKIRRVFYEQHPFELTRPRLVLELNLPQDFQWTSIYGNEKTRIELCGEKALHEFYEAREKEEEKERVAQQLGEEIAKPFTDYFNEMERKNLKEGREYRESREL</sequence>
<dbReference type="GO" id="GO:0005763">
    <property type="term" value="C:mitochondrial small ribosomal subunit"/>
    <property type="evidence" value="ECO:0007669"/>
    <property type="project" value="InterPro"/>
</dbReference>
<comment type="subcellular location">
    <subcellularLocation>
        <location evidence="1">Mitochondrion</location>
    </subcellularLocation>
</comment>
<keyword evidence="5" id="KW-0687">Ribonucleoprotein</keyword>
<keyword evidence="3" id="KW-0689">Ribosomal protein</keyword>
<evidence type="ECO:0000256" key="1">
    <source>
        <dbReference type="ARBA" id="ARBA00004173"/>
    </source>
</evidence>
<organism evidence="8 9">
    <name type="scientific">Boothiomyces macroporosus</name>
    <dbReference type="NCBI Taxonomy" id="261099"/>
    <lineage>
        <taxon>Eukaryota</taxon>
        <taxon>Fungi</taxon>
        <taxon>Fungi incertae sedis</taxon>
        <taxon>Chytridiomycota</taxon>
        <taxon>Chytridiomycota incertae sedis</taxon>
        <taxon>Chytridiomycetes</taxon>
        <taxon>Rhizophydiales</taxon>
        <taxon>Terramycetaceae</taxon>
        <taxon>Boothiomyces</taxon>
    </lineage>
</organism>
<proteinExistence type="inferred from homology"/>
<dbReference type="InterPro" id="IPR016939">
    <property type="entry name" value="Ribosomal_mS23_fun"/>
</dbReference>
<keyword evidence="9" id="KW-1185">Reference proteome</keyword>
<gene>
    <name evidence="8" type="primary">RSM25</name>
    <name evidence="8" type="ORF">HK103_002725</name>
</gene>
<evidence type="ECO:0000256" key="4">
    <source>
        <dbReference type="ARBA" id="ARBA00023128"/>
    </source>
</evidence>
<evidence type="ECO:0000256" key="2">
    <source>
        <dbReference type="ARBA" id="ARBA00009864"/>
    </source>
</evidence>
<evidence type="ECO:0000256" key="3">
    <source>
        <dbReference type="ARBA" id="ARBA00022980"/>
    </source>
</evidence>
<dbReference type="PANTHER" id="PTHR37799:SF1">
    <property type="entry name" value="SMALL RIBOSOMAL SUBUNIT PROTEIN MS23"/>
    <property type="match status" value="1"/>
</dbReference>
<accession>A0AAD5UPL2</accession>
<dbReference type="EMBL" id="JADGKB010000002">
    <property type="protein sequence ID" value="KAJ3262311.1"/>
    <property type="molecule type" value="Genomic_DNA"/>
</dbReference>
<dbReference type="AlphaFoldDB" id="A0AAD5UPL2"/>
<dbReference type="Pfam" id="PF13741">
    <property type="entry name" value="MRP-S25"/>
    <property type="match status" value="1"/>
</dbReference>